<dbReference type="InterPro" id="IPR002656">
    <property type="entry name" value="Acyl_transf_3_dom"/>
</dbReference>
<comment type="caution">
    <text evidence="3">The sequence shown here is derived from an EMBL/GenBank/DDBJ whole genome shotgun (WGS) entry which is preliminary data.</text>
</comment>
<evidence type="ECO:0000259" key="2">
    <source>
        <dbReference type="Pfam" id="PF01757"/>
    </source>
</evidence>
<keyword evidence="1" id="KW-1133">Transmembrane helix</keyword>
<feature type="transmembrane region" description="Helical" evidence="1">
    <location>
        <begin position="63"/>
        <end position="83"/>
    </location>
</feature>
<keyword evidence="3" id="KW-0808">Transferase</keyword>
<evidence type="ECO:0000256" key="1">
    <source>
        <dbReference type="SAM" id="Phobius"/>
    </source>
</evidence>
<evidence type="ECO:0000313" key="3">
    <source>
        <dbReference type="EMBL" id="MBD8017003.1"/>
    </source>
</evidence>
<dbReference type="Pfam" id="PF01757">
    <property type="entry name" value="Acyl_transf_3"/>
    <property type="match status" value="1"/>
</dbReference>
<proteinExistence type="predicted"/>
<organism evidence="3 4">
    <name type="scientific">Kaistella pullorum</name>
    <dbReference type="NCBI Taxonomy" id="2763074"/>
    <lineage>
        <taxon>Bacteria</taxon>
        <taxon>Pseudomonadati</taxon>
        <taxon>Bacteroidota</taxon>
        <taxon>Flavobacteriia</taxon>
        <taxon>Flavobacteriales</taxon>
        <taxon>Weeksellaceae</taxon>
        <taxon>Chryseobacterium group</taxon>
        <taxon>Kaistella</taxon>
    </lineage>
</organism>
<keyword evidence="3" id="KW-0012">Acyltransferase</keyword>
<protein>
    <submittedName>
        <fullName evidence="3">Acyltransferase family protein</fullName>
    </submittedName>
</protein>
<dbReference type="InterPro" id="IPR050879">
    <property type="entry name" value="Acyltransferase_3"/>
</dbReference>
<keyword evidence="4" id="KW-1185">Reference proteome</keyword>
<evidence type="ECO:0000313" key="4">
    <source>
        <dbReference type="Proteomes" id="UP000626242"/>
    </source>
</evidence>
<keyword evidence="1" id="KW-0472">Membrane</keyword>
<keyword evidence="1" id="KW-0812">Transmembrane</keyword>
<reference evidence="3 4" key="1">
    <citation type="submission" date="2020-08" db="EMBL/GenBank/DDBJ databases">
        <title>A Genomic Blueprint of the Chicken Gut Microbiome.</title>
        <authorList>
            <person name="Gilroy R."/>
            <person name="Ravi A."/>
            <person name="Getino M."/>
            <person name="Pursley I."/>
            <person name="Horton D.L."/>
            <person name="Alikhan N.-F."/>
            <person name="Baker D."/>
            <person name="Gharbi K."/>
            <person name="Hall N."/>
            <person name="Watson M."/>
            <person name="Adriaenssens E.M."/>
            <person name="Foster-Nyarko E."/>
            <person name="Jarju S."/>
            <person name="Secka A."/>
            <person name="Antonio M."/>
            <person name="Oren A."/>
            <person name="Chaudhuri R."/>
            <person name="La Ragione R.M."/>
            <person name="Hildebrand F."/>
            <person name="Pallen M.J."/>
        </authorList>
    </citation>
    <scope>NUCLEOTIDE SEQUENCE [LARGE SCALE GENOMIC DNA]</scope>
    <source>
        <strain evidence="3 4">Sa1CVA4</strain>
    </source>
</reference>
<dbReference type="PANTHER" id="PTHR23028">
    <property type="entry name" value="ACETYLTRANSFERASE"/>
    <property type="match status" value="1"/>
</dbReference>
<feature type="domain" description="Acyltransferase 3" evidence="2">
    <location>
        <begin position="11"/>
        <end position="91"/>
    </location>
</feature>
<dbReference type="GO" id="GO:0016746">
    <property type="term" value="F:acyltransferase activity"/>
    <property type="evidence" value="ECO:0007669"/>
    <property type="project" value="UniProtKB-KW"/>
</dbReference>
<dbReference type="EMBL" id="JACSPS010000001">
    <property type="protein sequence ID" value="MBD8017003.1"/>
    <property type="molecule type" value="Genomic_DNA"/>
</dbReference>
<feature type="transmembrane region" description="Helical" evidence="1">
    <location>
        <begin position="17"/>
        <end position="43"/>
    </location>
</feature>
<gene>
    <name evidence="3" type="ORF">H9628_00790</name>
</gene>
<accession>A0ABR8WIW2</accession>
<dbReference type="Proteomes" id="UP000626242">
    <property type="component" value="Unassembled WGS sequence"/>
</dbReference>
<sequence>MSYIKKFYGLPNLYQLAFFQIIGKLAVVLFFVLSGFLITTLLLREQQIHQKINFRNFYLRRIFRIWPLYFLILVLGFFIIPYFSMWSNVPSPAFRPIG</sequence>
<name>A0ABR8WIW2_9FLAO</name>
<dbReference type="PANTHER" id="PTHR23028:SF53">
    <property type="entry name" value="ACYL_TRANSF_3 DOMAIN-CONTAINING PROTEIN"/>
    <property type="match status" value="1"/>
</dbReference>